<feature type="transmembrane region" description="Helical" evidence="1">
    <location>
        <begin position="211"/>
        <end position="233"/>
    </location>
</feature>
<comment type="caution">
    <text evidence="2">The sequence shown here is derived from an EMBL/GenBank/DDBJ whole genome shotgun (WGS) entry which is preliminary data.</text>
</comment>
<dbReference type="EMBL" id="MU251254">
    <property type="protein sequence ID" value="KAG9254534.1"/>
    <property type="molecule type" value="Genomic_DNA"/>
</dbReference>
<dbReference type="Proteomes" id="UP000887229">
    <property type="component" value="Unassembled WGS sequence"/>
</dbReference>
<dbReference type="GeneID" id="70292143"/>
<feature type="transmembrane region" description="Helical" evidence="1">
    <location>
        <begin position="245"/>
        <end position="267"/>
    </location>
</feature>
<proteinExistence type="predicted"/>
<sequence length="416" mass="45067">MASADAPQAQAPESLRSSLGLSNIDLLAMVLSDSGLANAEPQWWNASPWGCFLIGLQPRGGWQIMQRSMQWGDDAWARCFGVDCQAPTLYAYFACSIRNRLEVLASDNFRSPTEGVVAPGAPWRTTPNFTVKRPTKLIDGSRGGQAFVAAILAPEGGKHYSIVDQARMQLLSVLLVGASLTREDRREEYVDVVLPRDFDLSPALGVVFTRLLAGLVFFSVVCVALLVSTWWSLLRSNLYGDRASLAWVTKVLSLGCWAVGSMGLLMLGGNPRVAKVHTAPTERPPHSKMPIVVQFGSLHGSIFTPDRGTCELPRELVERICALDIKTVRSVGWAAGVAWFGVMLLAGVTLQIGSILAPLFAADLASLTFLLLTSLARGVGVSGPESWMIPRWKRRPNAVHGAVLVGQCNSRERADV</sequence>
<protein>
    <submittedName>
        <fullName evidence="2">Uncharacterized protein</fullName>
    </submittedName>
</protein>
<keyword evidence="1" id="KW-0812">Transmembrane</keyword>
<organism evidence="2 3">
    <name type="scientific">Emericellopsis atlantica</name>
    <dbReference type="NCBI Taxonomy" id="2614577"/>
    <lineage>
        <taxon>Eukaryota</taxon>
        <taxon>Fungi</taxon>
        <taxon>Dikarya</taxon>
        <taxon>Ascomycota</taxon>
        <taxon>Pezizomycotina</taxon>
        <taxon>Sordariomycetes</taxon>
        <taxon>Hypocreomycetidae</taxon>
        <taxon>Hypocreales</taxon>
        <taxon>Bionectriaceae</taxon>
        <taxon>Emericellopsis</taxon>
    </lineage>
</organism>
<accession>A0A9P8CP70</accession>
<keyword evidence="3" id="KW-1185">Reference proteome</keyword>
<evidence type="ECO:0000313" key="2">
    <source>
        <dbReference type="EMBL" id="KAG9254534.1"/>
    </source>
</evidence>
<gene>
    <name evidence="2" type="ORF">F5Z01DRAFT_622150</name>
</gene>
<keyword evidence="1" id="KW-1133">Transmembrane helix</keyword>
<evidence type="ECO:0000256" key="1">
    <source>
        <dbReference type="SAM" id="Phobius"/>
    </source>
</evidence>
<evidence type="ECO:0000313" key="3">
    <source>
        <dbReference type="Proteomes" id="UP000887229"/>
    </source>
</evidence>
<dbReference type="OrthoDB" id="2898697at2759"/>
<dbReference type="AlphaFoldDB" id="A0A9P8CP70"/>
<feature type="transmembrane region" description="Helical" evidence="1">
    <location>
        <begin position="333"/>
        <end position="353"/>
    </location>
</feature>
<feature type="transmembrane region" description="Helical" evidence="1">
    <location>
        <begin position="359"/>
        <end position="379"/>
    </location>
</feature>
<keyword evidence="1" id="KW-0472">Membrane</keyword>
<reference evidence="2" key="1">
    <citation type="journal article" date="2021" name="IMA Fungus">
        <title>Genomic characterization of three marine fungi, including Emericellopsis atlantica sp. nov. with signatures of a generalist lifestyle and marine biomass degradation.</title>
        <authorList>
            <person name="Hagestad O.C."/>
            <person name="Hou L."/>
            <person name="Andersen J.H."/>
            <person name="Hansen E.H."/>
            <person name="Altermark B."/>
            <person name="Li C."/>
            <person name="Kuhnert E."/>
            <person name="Cox R.J."/>
            <person name="Crous P.W."/>
            <person name="Spatafora J.W."/>
            <person name="Lail K."/>
            <person name="Amirebrahimi M."/>
            <person name="Lipzen A."/>
            <person name="Pangilinan J."/>
            <person name="Andreopoulos W."/>
            <person name="Hayes R.D."/>
            <person name="Ng V."/>
            <person name="Grigoriev I.V."/>
            <person name="Jackson S.A."/>
            <person name="Sutton T.D.S."/>
            <person name="Dobson A.D.W."/>
            <person name="Rama T."/>
        </authorList>
    </citation>
    <scope>NUCLEOTIDE SEQUENCE</scope>
    <source>
        <strain evidence="2">TS7</strain>
    </source>
</reference>
<name>A0A9P8CP70_9HYPO</name>
<dbReference type="RefSeq" id="XP_046118458.1">
    <property type="nucleotide sequence ID" value="XM_046261240.1"/>
</dbReference>